<keyword evidence="1" id="KW-0812">Transmembrane</keyword>
<name>A0A0L8MW80_STRVG</name>
<evidence type="ECO:0000256" key="1">
    <source>
        <dbReference type="SAM" id="Phobius"/>
    </source>
</evidence>
<keyword evidence="1" id="KW-1133">Transmembrane helix</keyword>
<evidence type="ECO:0000313" key="2">
    <source>
        <dbReference type="EMBL" id="KOG54659.1"/>
    </source>
</evidence>
<proteinExistence type="predicted"/>
<dbReference type="AlphaFoldDB" id="A0A0L8MW80"/>
<reference evidence="3" key="1">
    <citation type="submission" date="2015-07" db="EMBL/GenBank/DDBJ databases">
        <authorList>
            <consortium name="Consortium for Microbial Forensics and Genomics (microFORGE)"/>
            <person name="Knight B.M."/>
            <person name="Roberts D.P."/>
            <person name="Lin D."/>
            <person name="Hari K."/>
            <person name="Fletcher J."/>
            <person name="Melcher U."/>
            <person name="Blagden T."/>
            <person name="Winegar R.A."/>
        </authorList>
    </citation>
    <scope>NUCLEOTIDE SEQUENCE [LARGE SCALE GENOMIC DNA]</scope>
    <source>
        <strain evidence="3">NRRL B-1447</strain>
    </source>
</reference>
<keyword evidence="1" id="KW-0472">Membrane</keyword>
<sequence>MALPVSAAAAVYGWVHWYLAGPSSPPTAVAVAGGVLLVAGACAAYVVRVGGTGGFFGVLFLAVGLLLTVTAADQATARAEVATCVVGAVHTTVQASYGEGGPPEKTVYRLELRCPGGYPAELKDDRPLAAVGEEIAVAYDPQRRVSPAPEGGSSPWRAALWALVLLAAGTEIARRCAPGPDVTAGA</sequence>
<comment type="caution">
    <text evidence="2">The sequence shown here is derived from an EMBL/GenBank/DDBJ whole genome shotgun (WGS) entry which is preliminary data.</text>
</comment>
<gene>
    <name evidence="2" type="ORF">ADK75_13580</name>
</gene>
<dbReference type="PATRIC" id="fig|1961.12.peg.3148"/>
<evidence type="ECO:0000313" key="3">
    <source>
        <dbReference type="Proteomes" id="UP000037084"/>
    </source>
</evidence>
<feature type="transmembrane region" description="Helical" evidence="1">
    <location>
        <begin position="54"/>
        <end position="72"/>
    </location>
</feature>
<dbReference type="Proteomes" id="UP000037084">
    <property type="component" value="Unassembled WGS sequence"/>
</dbReference>
<dbReference type="EMBL" id="LGUV01000133">
    <property type="protein sequence ID" value="KOG54659.1"/>
    <property type="molecule type" value="Genomic_DNA"/>
</dbReference>
<organism evidence="2 3">
    <name type="scientific">Streptomyces virginiae</name>
    <name type="common">Streptomyces cinnamonensis</name>
    <dbReference type="NCBI Taxonomy" id="1961"/>
    <lineage>
        <taxon>Bacteria</taxon>
        <taxon>Bacillati</taxon>
        <taxon>Actinomycetota</taxon>
        <taxon>Actinomycetes</taxon>
        <taxon>Kitasatosporales</taxon>
        <taxon>Streptomycetaceae</taxon>
        <taxon>Streptomyces</taxon>
    </lineage>
</organism>
<protein>
    <submittedName>
        <fullName evidence="2">Uncharacterized protein</fullName>
    </submittedName>
</protein>
<accession>A0A0L8MW80</accession>